<organism evidence="2 3">
    <name type="scientific">Lelliottia wanjuensis</name>
    <dbReference type="NCBI Taxonomy" id="3050585"/>
    <lineage>
        <taxon>Bacteria</taxon>
        <taxon>Pseudomonadati</taxon>
        <taxon>Pseudomonadota</taxon>
        <taxon>Gammaproteobacteria</taxon>
        <taxon>Enterobacterales</taxon>
        <taxon>Enterobacteriaceae</taxon>
        <taxon>Lelliottia</taxon>
    </lineage>
</organism>
<dbReference type="EMBL" id="JASSOM010000006">
    <property type="protein sequence ID" value="MDK9362399.1"/>
    <property type="molecule type" value="Genomic_DNA"/>
</dbReference>
<name>A0AAP4D1B9_9ENTR</name>
<feature type="transmembrane region" description="Helical" evidence="1">
    <location>
        <begin position="60"/>
        <end position="86"/>
    </location>
</feature>
<gene>
    <name evidence="2" type="ORF">QQF32_04180</name>
</gene>
<comment type="caution">
    <text evidence="2">The sequence shown here is derived from an EMBL/GenBank/DDBJ whole genome shotgun (WGS) entry which is preliminary data.</text>
</comment>
<reference evidence="2 3" key="1">
    <citation type="submission" date="2023-06" db="EMBL/GenBank/DDBJ databases">
        <title>Identification and characterization of antibiotic-resistant Gram-negative bacteria.</title>
        <authorList>
            <person name="Cho G.-S."/>
            <person name="Lee J."/>
            <person name="Tai E."/>
            <person name="Jeong S."/>
            <person name="Kim I."/>
            <person name="Kim B.-E."/>
            <person name="Jeong M.-I."/>
            <person name="Oh K.-K."/>
            <person name="Franz C.M.A.P."/>
        </authorList>
    </citation>
    <scope>NUCLEOTIDE SEQUENCE [LARGE SCALE GENOMIC DNA]</scope>
    <source>
        <strain evidence="2 3">V106_12</strain>
    </source>
</reference>
<keyword evidence="3" id="KW-1185">Reference proteome</keyword>
<evidence type="ECO:0000313" key="2">
    <source>
        <dbReference type="EMBL" id="MDK9362399.1"/>
    </source>
</evidence>
<proteinExistence type="predicted"/>
<keyword evidence="1" id="KW-1133">Transmembrane helix</keyword>
<evidence type="ECO:0000256" key="1">
    <source>
        <dbReference type="SAM" id="Phobius"/>
    </source>
</evidence>
<dbReference type="AlphaFoldDB" id="A0AAP4D1B9"/>
<dbReference type="Proteomes" id="UP001223214">
    <property type="component" value="Unassembled WGS sequence"/>
</dbReference>
<accession>A0AAP4D1B9</accession>
<dbReference type="RefSeq" id="WP_285149297.1">
    <property type="nucleotide sequence ID" value="NZ_JASSOM010000006.1"/>
</dbReference>
<evidence type="ECO:0000313" key="3">
    <source>
        <dbReference type="Proteomes" id="UP001223214"/>
    </source>
</evidence>
<protein>
    <submittedName>
        <fullName evidence="2">Uncharacterized protein</fullName>
    </submittedName>
</protein>
<keyword evidence="1" id="KW-0812">Transmembrane</keyword>
<keyword evidence="1" id="KW-0472">Membrane</keyword>
<sequence>MSNFIFFRKGTQISTVRKGDTDAASHLKQQGYEQEFEEIEAADASSALARYQDIKKEEELNLYAFATGPIFTVLIVVVAAAVGYLVMR</sequence>